<keyword evidence="3" id="KW-0547">Nucleotide-binding</keyword>
<dbReference type="PANTHER" id="PTHR43875:SF1">
    <property type="entry name" value="OSMOPROTECTIVE COMPOUNDS UPTAKE ATP-BINDING PROTEIN GGTA"/>
    <property type="match status" value="1"/>
</dbReference>
<dbReference type="Proteomes" id="UP000033491">
    <property type="component" value="Unassembled WGS sequence"/>
</dbReference>
<dbReference type="PANTHER" id="PTHR43875">
    <property type="entry name" value="MALTODEXTRIN IMPORT ATP-BINDING PROTEIN MSMX"/>
    <property type="match status" value="1"/>
</dbReference>
<organism evidence="7 8">
    <name type="scientific">Levilactobacillus spicheri</name>
    <dbReference type="NCBI Taxonomy" id="216463"/>
    <lineage>
        <taxon>Bacteria</taxon>
        <taxon>Bacillati</taxon>
        <taxon>Bacillota</taxon>
        <taxon>Bacilli</taxon>
        <taxon>Lactobacillales</taxon>
        <taxon>Lactobacillaceae</taxon>
        <taxon>Levilactobacillus</taxon>
    </lineage>
</organism>
<evidence type="ECO:0000313" key="7">
    <source>
        <dbReference type="EMBL" id="KJW11609.1"/>
    </source>
</evidence>
<keyword evidence="5" id="KW-0472">Membrane</keyword>
<dbReference type="EMBL" id="JZCR01000025">
    <property type="protein sequence ID" value="KJW11609.1"/>
    <property type="molecule type" value="Genomic_DNA"/>
</dbReference>
<comment type="caution">
    <text evidence="7">The sequence shown here is derived from an EMBL/GenBank/DDBJ whole genome shotgun (WGS) entry which is preliminary data.</text>
</comment>
<dbReference type="InterPro" id="IPR015853">
    <property type="entry name" value="ABC_transpr_FbpC"/>
</dbReference>
<dbReference type="PATRIC" id="fig|216463.3.peg.1744"/>
<proteinExistence type="predicted"/>
<dbReference type="GO" id="GO:0005524">
    <property type="term" value="F:ATP binding"/>
    <property type="evidence" value="ECO:0007669"/>
    <property type="project" value="UniProtKB-KW"/>
</dbReference>
<keyword evidence="4" id="KW-0067">ATP-binding</keyword>
<sequence>MEVTFQDITLAYPHQAPTLAHFTWTVPDGELTALLGPSGSGKTTLLNLLAGLLTPDHGRLLFDQVDVTHQGMGQRNVGMVFQDYALYPHLTVHDNIAFPLKMAHVKRAEREAQTRQFAALVRVIPFLQKYPGELSGGQQQRVALARALIQRPAVLLLDEPLSNLDAELRVTLRQEIRRIQQATGVTTIFVTHNQTDALQIADTITLLHHGQVQQTGTGHQLYHMPANLTVARFIGSPRLTTLPFTALAPALPDSLAARFASSATLVGIRSEALLATPTPIPLLTTQTMRLTAQDFLGRDLVSHLRWHQQDLISTALPPLAPGEYPLGLAAPGCYFFAANGRCLWTGGTAHAES</sequence>
<dbReference type="SUPFAM" id="SSF52540">
    <property type="entry name" value="P-loop containing nucleoside triphosphate hydrolases"/>
    <property type="match status" value="1"/>
</dbReference>
<keyword evidence="2" id="KW-1003">Cell membrane</keyword>
<evidence type="ECO:0000259" key="6">
    <source>
        <dbReference type="PROSITE" id="PS50893"/>
    </source>
</evidence>
<evidence type="ECO:0000256" key="4">
    <source>
        <dbReference type="ARBA" id="ARBA00022840"/>
    </source>
</evidence>
<dbReference type="GO" id="GO:0016887">
    <property type="term" value="F:ATP hydrolysis activity"/>
    <property type="evidence" value="ECO:0007669"/>
    <property type="project" value="InterPro"/>
</dbReference>
<dbReference type="Gene3D" id="3.40.50.300">
    <property type="entry name" value="P-loop containing nucleotide triphosphate hydrolases"/>
    <property type="match status" value="1"/>
</dbReference>
<dbReference type="InterPro" id="IPR027417">
    <property type="entry name" value="P-loop_NTPase"/>
</dbReference>
<dbReference type="InterPro" id="IPR017871">
    <property type="entry name" value="ABC_transporter-like_CS"/>
</dbReference>
<evidence type="ECO:0000313" key="8">
    <source>
        <dbReference type="Proteomes" id="UP000033491"/>
    </source>
</evidence>
<dbReference type="Pfam" id="PF00005">
    <property type="entry name" value="ABC_tran"/>
    <property type="match status" value="1"/>
</dbReference>
<accession>A0A0F3RPT5</accession>
<dbReference type="GO" id="GO:0015408">
    <property type="term" value="F:ABC-type ferric iron transporter activity"/>
    <property type="evidence" value="ECO:0007669"/>
    <property type="project" value="InterPro"/>
</dbReference>
<dbReference type="SMART" id="SM00382">
    <property type="entry name" value="AAA"/>
    <property type="match status" value="1"/>
</dbReference>
<dbReference type="RefSeq" id="WP_045808389.1">
    <property type="nucleotide sequence ID" value="NZ_JZCR01000025.1"/>
</dbReference>
<dbReference type="PROSITE" id="PS50893">
    <property type="entry name" value="ABC_TRANSPORTER_2"/>
    <property type="match status" value="1"/>
</dbReference>
<dbReference type="InterPro" id="IPR047641">
    <property type="entry name" value="ABC_transpr_MalK/UgpC-like"/>
</dbReference>
<dbReference type="InterPro" id="IPR003593">
    <property type="entry name" value="AAA+_ATPase"/>
</dbReference>
<dbReference type="InterPro" id="IPR003439">
    <property type="entry name" value="ABC_transporter-like_ATP-bd"/>
</dbReference>
<dbReference type="FunFam" id="3.40.50.300:FF:000042">
    <property type="entry name" value="Maltose/maltodextrin ABC transporter, ATP-binding protein"/>
    <property type="match status" value="1"/>
</dbReference>
<reference evidence="7 8" key="1">
    <citation type="submission" date="2015-03" db="EMBL/GenBank/DDBJ databases">
        <authorList>
            <person name="Zheng J."/>
            <person name="Ganezle M."/>
        </authorList>
    </citation>
    <scope>NUCLEOTIDE SEQUENCE [LARGE SCALE GENOMIC DNA]</scope>
    <source>
        <strain evidence="7 8">LP38</strain>
    </source>
</reference>
<evidence type="ECO:0000256" key="3">
    <source>
        <dbReference type="ARBA" id="ARBA00022741"/>
    </source>
</evidence>
<dbReference type="CDD" id="cd03259">
    <property type="entry name" value="ABC_Carb_Solutes_like"/>
    <property type="match status" value="1"/>
</dbReference>
<evidence type="ECO:0000256" key="5">
    <source>
        <dbReference type="ARBA" id="ARBA00023136"/>
    </source>
</evidence>
<gene>
    <name evidence="7" type="ORF">VC81_12445</name>
</gene>
<name>A0A0F3RPT5_9LACO</name>
<keyword evidence="1" id="KW-0813">Transport</keyword>
<dbReference type="AlphaFoldDB" id="A0A0F3RPT5"/>
<evidence type="ECO:0000256" key="2">
    <source>
        <dbReference type="ARBA" id="ARBA00022475"/>
    </source>
</evidence>
<feature type="domain" description="ABC transporter" evidence="6">
    <location>
        <begin position="3"/>
        <end position="234"/>
    </location>
</feature>
<protein>
    <recommendedName>
        <fullName evidence="6">ABC transporter domain-containing protein</fullName>
    </recommendedName>
</protein>
<dbReference type="PROSITE" id="PS00211">
    <property type="entry name" value="ABC_TRANSPORTER_1"/>
    <property type="match status" value="1"/>
</dbReference>
<dbReference type="STRING" id="216463.VC81_12445"/>
<dbReference type="GO" id="GO:0055052">
    <property type="term" value="C:ATP-binding cassette (ABC) transporter complex, substrate-binding subunit-containing"/>
    <property type="evidence" value="ECO:0007669"/>
    <property type="project" value="TreeGrafter"/>
</dbReference>
<evidence type="ECO:0000256" key="1">
    <source>
        <dbReference type="ARBA" id="ARBA00022448"/>
    </source>
</evidence>